<keyword evidence="2" id="KW-0472">Membrane</keyword>
<feature type="transmembrane region" description="Helical" evidence="2">
    <location>
        <begin position="118"/>
        <end position="138"/>
    </location>
</feature>
<feature type="compositionally biased region" description="Low complexity" evidence="1">
    <location>
        <begin position="84"/>
        <end position="102"/>
    </location>
</feature>
<feature type="transmembrane region" description="Helical" evidence="2">
    <location>
        <begin position="158"/>
        <end position="180"/>
    </location>
</feature>
<reference evidence="3" key="1">
    <citation type="submission" date="2020-11" db="EMBL/GenBank/DDBJ databases">
        <title>Chlorella ohadii genome sequencing and assembly.</title>
        <authorList>
            <person name="Murik O."/>
            <person name="Treves H."/>
            <person name="Kedem I."/>
            <person name="Shotland Y."/>
            <person name="Kaplan A."/>
        </authorList>
    </citation>
    <scope>NUCLEOTIDE SEQUENCE</scope>
    <source>
        <strain evidence="3">1</strain>
    </source>
</reference>
<dbReference type="EMBL" id="JADXDR010000238">
    <property type="protein sequence ID" value="KAI7835666.1"/>
    <property type="molecule type" value="Genomic_DNA"/>
</dbReference>
<sequence length="189" mass="19969">MALACVTPCSALRPAAAASGSSRGAQQQQRAAAPTAQLLGWRRQRRRQRQAAVHASEEDLDQQLQADLERLRQRQAAAGGGGAPQAASPIRQQQQQAASTSSGGDSPLGGLKDAVDKVLIADFFFILFALAWLGAALAERSALQSTRLLDTWLSLWQWVFQPAIGVLMLGALVSGGVGWAKDNLGGGQR</sequence>
<dbReference type="Proteomes" id="UP001205105">
    <property type="component" value="Unassembled WGS sequence"/>
</dbReference>
<feature type="region of interest" description="Disordered" evidence="1">
    <location>
        <begin position="74"/>
        <end position="107"/>
    </location>
</feature>
<comment type="caution">
    <text evidence="3">The sequence shown here is derived from an EMBL/GenBank/DDBJ whole genome shotgun (WGS) entry which is preliminary data.</text>
</comment>
<keyword evidence="2" id="KW-0812">Transmembrane</keyword>
<dbReference type="AlphaFoldDB" id="A0AAD5DGB4"/>
<evidence type="ECO:0000313" key="4">
    <source>
        <dbReference type="Proteomes" id="UP001205105"/>
    </source>
</evidence>
<protein>
    <submittedName>
        <fullName evidence="3">Uncharacterized protein</fullName>
    </submittedName>
</protein>
<gene>
    <name evidence="3" type="ORF">COHA_010405</name>
</gene>
<evidence type="ECO:0000256" key="1">
    <source>
        <dbReference type="SAM" id="MobiDB-lite"/>
    </source>
</evidence>
<evidence type="ECO:0000313" key="3">
    <source>
        <dbReference type="EMBL" id="KAI7835666.1"/>
    </source>
</evidence>
<feature type="compositionally biased region" description="Low complexity" evidence="1">
    <location>
        <begin position="20"/>
        <end position="39"/>
    </location>
</feature>
<keyword evidence="2" id="KW-1133">Transmembrane helix</keyword>
<evidence type="ECO:0000256" key="2">
    <source>
        <dbReference type="SAM" id="Phobius"/>
    </source>
</evidence>
<keyword evidence="4" id="KW-1185">Reference proteome</keyword>
<name>A0AAD5DGB4_9CHLO</name>
<feature type="region of interest" description="Disordered" evidence="1">
    <location>
        <begin position="20"/>
        <end position="59"/>
    </location>
</feature>
<proteinExistence type="predicted"/>
<organism evidence="3 4">
    <name type="scientific">Chlorella ohadii</name>
    <dbReference type="NCBI Taxonomy" id="2649997"/>
    <lineage>
        <taxon>Eukaryota</taxon>
        <taxon>Viridiplantae</taxon>
        <taxon>Chlorophyta</taxon>
        <taxon>core chlorophytes</taxon>
        <taxon>Trebouxiophyceae</taxon>
        <taxon>Chlorellales</taxon>
        <taxon>Chlorellaceae</taxon>
        <taxon>Chlorella clade</taxon>
        <taxon>Chlorella</taxon>
    </lineage>
</organism>
<accession>A0AAD5DGB4</accession>